<dbReference type="SMART" id="SM00849">
    <property type="entry name" value="Lactamase_B"/>
    <property type="match status" value="1"/>
</dbReference>
<reference evidence="3" key="1">
    <citation type="journal article" date="2019" name="Microbiology">
        <title>Complete Genome Sequence of an Uncultured Bacterium of the Candidate Phylum Bipolaricaulota.</title>
        <authorList>
            <person name="Kadnikov V.V."/>
            <person name="Mardanov A.V."/>
            <person name="Beletsky A.V."/>
            <person name="Frank Y.A."/>
            <person name="Karnachuk O.V."/>
            <person name="Ravin N.V."/>
        </authorList>
    </citation>
    <scope>NUCLEOTIDE SEQUENCE [LARGE SCALE GENOMIC DNA]</scope>
</reference>
<dbReference type="Gene3D" id="3.60.15.10">
    <property type="entry name" value="Ribonuclease Z/Hydroxyacylglutathione hydrolase-like"/>
    <property type="match status" value="1"/>
</dbReference>
<dbReference type="KEGG" id="salq:SYNTR_0691"/>
<evidence type="ECO:0000259" key="1">
    <source>
        <dbReference type="SMART" id="SM00849"/>
    </source>
</evidence>
<proteinExistence type="predicted"/>
<dbReference type="GO" id="GO:0016787">
    <property type="term" value="F:hydrolase activity"/>
    <property type="evidence" value="ECO:0007669"/>
    <property type="project" value="UniProtKB-KW"/>
</dbReference>
<dbReference type="AlphaFoldDB" id="A0A6I6DF60"/>
<keyword evidence="2" id="KW-0378">Hydrolase</keyword>
<dbReference type="PANTHER" id="PTHR13754:SF13">
    <property type="entry name" value="METALLO-BETA-LACTAMASE SUPERFAMILY PROTEIN (AFU_ORTHOLOGUE AFUA_3G07630)"/>
    <property type="match status" value="1"/>
</dbReference>
<name>A0A6I6DF60_9FIRM</name>
<dbReference type="InterPro" id="IPR052926">
    <property type="entry name" value="Metallo-beta-lactamase_dom"/>
</dbReference>
<dbReference type="Proteomes" id="UP000426444">
    <property type="component" value="Chromosome"/>
</dbReference>
<evidence type="ECO:0000313" key="2">
    <source>
        <dbReference type="EMBL" id="QGT99284.1"/>
    </source>
</evidence>
<feature type="domain" description="Metallo-beta-lactamase" evidence="1">
    <location>
        <begin position="22"/>
        <end position="250"/>
    </location>
</feature>
<sequence>MQVTVSILVENTAPMPSVIGEYGFAALVTVNNENYLIDTGNGDAIFKNASAMGENLNEVSNLIISHGHFDHTGAVSSLLKMGGIKKIYAHSAVFSKRYIVTEDDKKDIGSCFSLEEVQTNNAEMIFTDNFTQIAPNIYLTGAVPRNNDYEDVGSFAGGSFKTEHNGNLVDDTLPDDIALIIDHPDGLIIISGCAHSGIVNIINYAIEKTGRKKILSFIGGTHLMTASDERINKTIEFLKTCNFSQIIPCHCTGFYSAAKLYSALGNKIIKGEAGMTFRY</sequence>
<protein>
    <submittedName>
        <fullName evidence="2">Metal-dependent hydrolases of the beta-lactamase superfamily II</fullName>
    </submittedName>
</protein>
<dbReference type="InterPro" id="IPR036866">
    <property type="entry name" value="RibonucZ/Hydroxyglut_hydro"/>
</dbReference>
<dbReference type="InterPro" id="IPR001279">
    <property type="entry name" value="Metallo-B-lactamas"/>
</dbReference>
<organism evidence="2 3">
    <name type="scientific">Candidatus Syntrophocurvum alkaliphilum</name>
    <dbReference type="NCBI Taxonomy" id="2293317"/>
    <lineage>
        <taxon>Bacteria</taxon>
        <taxon>Bacillati</taxon>
        <taxon>Bacillota</taxon>
        <taxon>Clostridia</taxon>
        <taxon>Eubacteriales</taxon>
        <taxon>Syntrophomonadaceae</taxon>
        <taxon>Candidatus Syntrophocurvum</taxon>
    </lineage>
</organism>
<dbReference type="GO" id="GO:0016740">
    <property type="term" value="F:transferase activity"/>
    <property type="evidence" value="ECO:0007669"/>
    <property type="project" value="TreeGrafter"/>
</dbReference>
<accession>A0A6I6DF60</accession>
<dbReference type="OrthoDB" id="9803916at2"/>
<evidence type="ECO:0000313" key="3">
    <source>
        <dbReference type="Proteomes" id="UP000426444"/>
    </source>
</evidence>
<keyword evidence="3" id="KW-1185">Reference proteome</keyword>
<dbReference type="RefSeq" id="WP_156203199.1">
    <property type="nucleotide sequence ID" value="NZ_CP046457.1"/>
</dbReference>
<dbReference type="Pfam" id="PF00753">
    <property type="entry name" value="Lactamase_B"/>
    <property type="match status" value="1"/>
</dbReference>
<dbReference type="SUPFAM" id="SSF56281">
    <property type="entry name" value="Metallo-hydrolase/oxidoreductase"/>
    <property type="match status" value="1"/>
</dbReference>
<dbReference type="InterPro" id="IPR041712">
    <property type="entry name" value="DHPS-like_MBL-fold"/>
</dbReference>
<dbReference type="EMBL" id="CP046457">
    <property type="protein sequence ID" value="QGT99284.1"/>
    <property type="molecule type" value="Genomic_DNA"/>
</dbReference>
<gene>
    <name evidence="2" type="ORF">SYNTR_0691</name>
</gene>
<dbReference type="CDD" id="cd07713">
    <property type="entry name" value="DHPS-like_MBL-fold"/>
    <property type="match status" value="1"/>
</dbReference>
<dbReference type="PANTHER" id="PTHR13754">
    <property type="entry name" value="METALLO-BETA-LACTAMASE SUPERFAMILY PROTEIN"/>
    <property type="match status" value="1"/>
</dbReference>